<keyword evidence="3" id="KW-1185">Reference proteome</keyword>
<reference evidence="2 3" key="1">
    <citation type="journal article" date="2016" name="Mol. Biol. Evol.">
        <title>Comparative Genomics of Early-Diverging Mushroom-Forming Fungi Provides Insights into the Origins of Lignocellulose Decay Capabilities.</title>
        <authorList>
            <person name="Nagy L.G."/>
            <person name="Riley R."/>
            <person name="Tritt A."/>
            <person name="Adam C."/>
            <person name="Daum C."/>
            <person name="Floudas D."/>
            <person name="Sun H."/>
            <person name="Yadav J.S."/>
            <person name="Pangilinan J."/>
            <person name="Larsson K.H."/>
            <person name="Matsuura K."/>
            <person name="Barry K."/>
            <person name="Labutti K."/>
            <person name="Kuo R."/>
            <person name="Ohm R.A."/>
            <person name="Bhattacharya S.S."/>
            <person name="Shirouzu T."/>
            <person name="Yoshinaga Y."/>
            <person name="Martin F.M."/>
            <person name="Grigoriev I.V."/>
            <person name="Hibbett D.S."/>
        </authorList>
    </citation>
    <scope>NUCLEOTIDE SEQUENCE [LARGE SCALE GENOMIC DNA]</scope>
    <source>
        <strain evidence="2 3">HHB12029</strain>
    </source>
</reference>
<dbReference type="InterPro" id="IPR011009">
    <property type="entry name" value="Kinase-like_dom_sf"/>
</dbReference>
<proteinExistence type="predicted"/>
<feature type="domain" description="Aminoglycoside phosphotransferase" evidence="1">
    <location>
        <begin position="81"/>
        <end position="350"/>
    </location>
</feature>
<sequence>MPTRPHTMPRQPHPRTSRLALVPSESEIFRAAPPLLVASHDDPYFETPIGIDTRLLVDAASHALGIDEVPKITLAYAGGCNAAFLLDYSSLGRSVAARFPLKWVRDALRVEPAAATMLFARHVLGLPVPEVLAWNATYDNPLGVPYLFLEYIPHCREAWDRVYDQPEDRGPFLQALARCHAALARPLPPHLQGVGQLAFSPQAEDPSYVMSYVLRPLSFRGTLEYGFEEPVGAFHARSTSLPEVWREMWEFEHRALDDSQRGLNVAEWSLLEDSDTAQDPECNKTAFLAASGAMRIFYQHALDVLRQYPALETSCLVNLDYAYRNILIDETSLELKGLVDWDDVYVMPFAISMDYPLDLLEESAPSRRILPPSSEYVREGYFRSFPHSEYGEIREIVDFTAPDSQDICTRNGLIYETRERDWYRATLAACDARFGDPQLWEARKPILKAQQLLKWGGRTWWSDREWLQAEVTKQ</sequence>
<dbReference type="InterPro" id="IPR002575">
    <property type="entry name" value="Aminoglycoside_PTrfase"/>
</dbReference>
<dbReference type="AlphaFoldDB" id="A0A165HZ02"/>
<gene>
    <name evidence="2" type="ORF">EXIGLDRAFT_768772</name>
</gene>
<evidence type="ECO:0000313" key="2">
    <source>
        <dbReference type="EMBL" id="KZV92658.1"/>
    </source>
</evidence>
<dbReference type="Pfam" id="PF01636">
    <property type="entry name" value="APH"/>
    <property type="match status" value="1"/>
</dbReference>
<dbReference type="InParanoid" id="A0A165HZ02"/>
<accession>A0A165HZ02</accession>
<dbReference type="InterPro" id="IPR051678">
    <property type="entry name" value="AGP_Transferase"/>
</dbReference>
<protein>
    <recommendedName>
        <fullName evidence="1">Aminoglycoside phosphotransferase domain-containing protein</fullName>
    </recommendedName>
</protein>
<dbReference type="PANTHER" id="PTHR21310:SF15">
    <property type="entry name" value="AMINOGLYCOSIDE PHOSPHOTRANSFERASE DOMAIN-CONTAINING PROTEIN"/>
    <property type="match status" value="1"/>
</dbReference>
<evidence type="ECO:0000313" key="3">
    <source>
        <dbReference type="Proteomes" id="UP000077266"/>
    </source>
</evidence>
<dbReference type="OrthoDB" id="10003767at2759"/>
<dbReference type="PANTHER" id="PTHR21310">
    <property type="entry name" value="AMINOGLYCOSIDE PHOSPHOTRANSFERASE-RELATED-RELATED"/>
    <property type="match status" value="1"/>
</dbReference>
<dbReference type="EMBL" id="KV426004">
    <property type="protein sequence ID" value="KZV92658.1"/>
    <property type="molecule type" value="Genomic_DNA"/>
</dbReference>
<evidence type="ECO:0000259" key="1">
    <source>
        <dbReference type="Pfam" id="PF01636"/>
    </source>
</evidence>
<dbReference type="Proteomes" id="UP000077266">
    <property type="component" value="Unassembled WGS sequence"/>
</dbReference>
<name>A0A165HZ02_EXIGL</name>
<dbReference type="SUPFAM" id="SSF56112">
    <property type="entry name" value="Protein kinase-like (PK-like)"/>
    <property type="match status" value="1"/>
</dbReference>
<organism evidence="2 3">
    <name type="scientific">Exidia glandulosa HHB12029</name>
    <dbReference type="NCBI Taxonomy" id="1314781"/>
    <lineage>
        <taxon>Eukaryota</taxon>
        <taxon>Fungi</taxon>
        <taxon>Dikarya</taxon>
        <taxon>Basidiomycota</taxon>
        <taxon>Agaricomycotina</taxon>
        <taxon>Agaricomycetes</taxon>
        <taxon>Auriculariales</taxon>
        <taxon>Exidiaceae</taxon>
        <taxon>Exidia</taxon>
    </lineage>
</organism>
<dbReference type="STRING" id="1314781.A0A165HZ02"/>